<dbReference type="RefSeq" id="WP_173143971.1">
    <property type="nucleotide sequence ID" value="NZ_CP053985.1"/>
</dbReference>
<reference evidence="5 6" key="1">
    <citation type="submission" date="2020-05" db="EMBL/GenBank/DDBJ databases">
        <title>FDA dAtabase for Regulatory Grade micrObial Sequences (FDA-ARGOS): Supporting development and validation of Infectious Disease Dx tests.</title>
        <authorList>
            <person name="Sproer C."/>
            <person name="Gronow S."/>
            <person name="Severitt S."/>
            <person name="Schroder I."/>
            <person name="Tallon L."/>
            <person name="Sadzewicz L."/>
            <person name="Zhao X."/>
            <person name="Vavikolanu K."/>
            <person name="Mehta A."/>
            <person name="Aluvathingal J."/>
            <person name="Nadendla S."/>
            <person name="Myers T."/>
            <person name="Yan Y."/>
            <person name="Sichtig H."/>
        </authorList>
    </citation>
    <scope>NUCLEOTIDE SEQUENCE [LARGE SCALE GENOMIC DNA]</scope>
    <source>
        <strain evidence="5 6">FDAARGOS_790</strain>
    </source>
</reference>
<dbReference type="Pfam" id="PF12802">
    <property type="entry name" value="MarR_2"/>
    <property type="match status" value="1"/>
</dbReference>
<dbReference type="PROSITE" id="PS50995">
    <property type="entry name" value="HTH_MARR_2"/>
    <property type="match status" value="1"/>
</dbReference>
<dbReference type="Gene3D" id="1.10.10.10">
    <property type="entry name" value="Winged helix-like DNA-binding domain superfamily/Winged helix DNA-binding domain"/>
    <property type="match status" value="1"/>
</dbReference>
<organism evidence="5 6">
    <name type="scientific">Achromobacter pestifer</name>
    <dbReference type="NCBI Taxonomy" id="1353889"/>
    <lineage>
        <taxon>Bacteria</taxon>
        <taxon>Pseudomonadati</taxon>
        <taxon>Pseudomonadota</taxon>
        <taxon>Betaproteobacteria</taxon>
        <taxon>Burkholderiales</taxon>
        <taxon>Alcaligenaceae</taxon>
        <taxon>Achromobacter</taxon>
    </lineage>
</organism>
<evidence type="ECO:0000256" key="3">
    <source>
        <dbReference type="ARBA" id="ARBA00023163"/>
    </source>
</evidence>
<evidence type="ECO:0000256" key="2">
    <source>
        <dbReference type="ARBA" id="ARBA00023125"/>
    </source>
</evidence>
<dbReference type="GO" id="GO:0003700">
    <property type="term" value="F:DNA-binding transcription factor activity"/>
    <property type="evidence" value="ECO:0007669"/>
    <property type="project" value="InterPro"/>
</dbReference>
<dbReference type="PANTHER" id="PTHR33164">
    <property type="entry name" value="TRANSCRIPTIONAL REGULATOR, MARR FAMILY"/>
    <property type="match status" value="1"/>
</dbReference>
<dbReference type="KEGG" id="apes:FOC84_08065"/>
<dbReference type="GO" id="GO:0006950">
    <property type="term" value="P:response to stress"/>
    <property type="evidence" value="ECO:0007669"/>
    <property type="project" value="TreeGrafter"/>
</dbReference>
<accession>A0A7D4DZ29</accession>
<evidence type="ECO:0000313" key="5">
    <source>
        <dbReference type="EMBL" id="QKH34909.1"/>
    </source>
</evidence>
<keyword evidence="3" id="KW-0804">Transcription</keyword>
<dbReference type="InterPro" id="IPR039422">
    <property type="entry name" value="MarR/SlyA-like"/>
</dbReference>
<name>A0A7D4DZ29_9BURK</name>
<dbReference type="AlphaFoldDB" id="A0A7D4DZ29"/>
<keyword evidence="2" id="KW-0238">DNA-binding</keyword>
<dbReference type="Proteomes" id="UP000500970">
    <property type="component" value="Chromosome"/>
</dbReference>
<dbReference type="InterPro" id="IPR023187">
    <property type="entry name" value="Tscrpt_reg_MarR-type_CS"/>
</dbReference>
<dbReference type="InterPro" id="IPR036390">
    <property type="entry name" value="WH_DNA-bd_sf"/>
</dbReference>
<protein>
    <submittedName>
        <fullName evidence="5">Winged helix-turn-helix transcriptional regulator</fullName>
    </submittedName>
</protein>
<dbReference type="SMART" id="SM00347">
    <property type="entry name" value="HTH_MARR"/>
    <property type="match status" value="1"/>
</dbReference>
<dbReference type="GO" id="GO:0003677">
    <property type="term" value="F:DNA binding"/>
    <property type="evidence" value="ECO:0007669"/>
    <property type="project" value="UniProtKB-KW"/>
</dbReference>
<dbReference type="SUPFAM" id="SSF46785">
    <property type="entry name" value="Winged helix' DNA-binding domain"/>
    <property type="match status" value="1"/>
</dbReference>
<dbReference type="PANTHER" id="PTHR33164:SF57">
    <property type="entry name" value="MARR-FAMILY TRANSCRIPTIONAL REGULATOR"/>
    <property type="match status" value="1"/>
</dbReference>
<dbReference type="PROSITE" id="PS01117">
    <property type="entry name" value="HTH_MARR_1"/>
    <property type="match status" value="1"/>
</dbReference>
<feature type="domain" description="HTH marR-type" evidence="4">
    <location>
        <begin position="7"/>
        <end position="140"/>
    </location>
</feature>
<keyword evidence="1" id="KW-0805">Transcription regulation</keyword>
<dbReference type="InterPro" id="IPR000835">
    <property type="entry name" value="HTH_MarR-typ"/>
</dbReference>
<dbReference type="InterPro" id="IPR036388">
    <property type="entry name" value="WH-like_DNA-bd_sf"/>
</dbReference>
<proteinExistence type="predicted"/>
<keyword evidence="6" id="KW-1185">Reference proteome</keyword>
<evidence type="ECO:0000259" key="4">
    <source>
        <dbReference type="PROSITE" id="PS50995"/>
    </source>
</evidence>
<dbReference type="EMBL" id="CP053985">
    <property type="protein sequence ID" value="QKH34909.1"/>
    <property type="molecule type" value="Genomic_DNA"/>
</dbReference>
<sequence length="162" mass="17607">MNPPALERFLTYRLHVLNKITDRDTNRAYLEDCGIPLGEARCLAAIGRYAPLSVNDLARAANLNKGQASRSAQALVDRGLVEKTMSASDGRGVVLAPTQAGLAQYQRVIDLIAQRNEEIFGCLSADEQRQLGDMLDRVIGHLQPDADGAQDLFPPAPQKNAP</sequence>
<gene>
    <name evidence="5" type="ORF">FOC84_08065</name>
</gene>
<evidence type="ECO:0000313" key="6">
    <source>
        <dbReference type="Proteomes" id="UP000500970"/>
    </source>
</evidence>
<evidence type="ECO:0000256" key="1">
    <source>
        <dbReference type="ARBA" id="ARBA00023015"/>
    </source>
</evidence>
<dbReference type="PRINTS" id="PR00598">
    <property type="entry name" value="HTHMARR"/>
</dbReference>